<dbReference type="EMBL" id="GEDC01024301">
    <property type="protein sequence ID" value="JAS12997.1"/>
    <property type="molecule type" value="Transcribed_RNA"/>
</dbReference>
<evidence type="ECO:0000256" key="2">
    <source>
        <dbReference type="ARBA" id="ARBA00022692"/>
    </source>
</evidence>
<dbReference type="GO" id="GO:0016020">
    <property type="term" value="C:membrane"/>
    <property type="evidence" value="ECO:0007669"/>
    <property type="project" value="UniProtKB-SubCell"/>
</dbReference>
<dbReference type="InterPro" id="IPR005828">
    <property type="entry name" value="MFS_sugar_transport-like"/>
</dbReference>
<dbReference type="InterPro" id="IPR050549">
    <property type="entry name" value="MFS_Trehalose_Transporter"/>
</dbReference>
<keyword evidence="3 5" id="KW-1133">Transmembrane helix</keyword>
<evidence type="ECO:0000313" key="7">
    <source>
        <dbReference type="EMBL" id="JAS12997.1"/>
    </source>
</evidence>
<feature type="transmembrane region" description="Helical" evidence="5">
    <location>
        <begin position="389"/>
        <end position="408"/>
    </location>
</feature>
<evidence type="ECO:0000256" key="1">
    <source>
        <dbReference type="ARBA" id="ARBA00004141"/>
    </source>
</evidence>
<keyword evidence="2 5" id="KW-0812">Transmembrane</keyword>
<feature type="transmembrane region" description="Helical" evidence="5">
    <location>
        <begin position="357"/>
        <end position="377"/>
    </location>
</feature>
<feature type="transmembrane region" description="Helical" evidence="5">
    <location>
        <begin position="12"/>
        <end position="34"/>
    </location>
</feature>
<sequence length="442" mass="48837">MFSLPRTKRLHLYFSVFAVNLLYLIAGETVTWTSPTIPKLIEPNDILILTKEQGGLITICTASGQVLGPFLNGFLIGKIGRKGTMYTALSMFTLHWLALGFALNLETILLARVISGAAVGITMTCVPVYIAEIAEDEIRSVLNSFTMTSRSIGYLICYSIGPFVPYKWLIIICMSIPMMMFGILIPVPESPYYLLANGRVNEAQQSLGWLRRTSPDKVKAEFEKIQTSVDQRKTRKTNCLQFFHSPANVRALQLCGAVRFSQEVNGATFLLSSFAGPTVVSLYGYKKPLIVSLSGIVVSLTILGCHFYLVDHGFKHEVLTVVPVACLIVHCVLYSGGVSSISFALVGEMFAPNVKRFGSSASSFVGFLMGDFTVIYYNELRALAGTSTVVWTFGLLTFLGTLFIVIFLPETSNMTLEEIQNTLNKPFVKIKKPNRYEINVIS</sequence>
<dbReference type="PROSITE" id="PS00217">
    <property type="entry name" value="SUGAR_TRANSPORT_2"/>
    <property type="match status" value="1"/>
</dbReference>
<evidence type="ECO:0000259" key="6">
    <source>
        <dbReference type="PROSITE" id="PS50850"/>
    </source>
</evidence>
<organism evidence="7">
    <name type="scientific">Clastoptera arizonana</name>
    <name type="common">Arizona spittle bug</name>
    <dbReference type="NCBI Taxonomy" id="38151"/>
    <lineage>
        <taxon>Eukaryota</taxon>
        <taxon>Metazoa</taxon>
        <taxon>Ecdysozoa</taxon>
        <taxon>Arthropoda</taxon>
        <taxon>Hexapoda</taxon>
        <taxon>Insecta</taxon>
        <taxon>Pterygota</taxon>
        <taxon>Neoptera</taxon>
        <taxon>Paraneoptera</taxon>
        <taxon>Hemiptera</taxon>
        <taxon>Auchenorrhyncha</taxon>
        <taxon>Cercopoidea</taxon>
        <taxon>Clastopteridae</taxon>
        <taxon>Clastoptera</taxon>
    </lineage>
</organism>
<keyword evidence="4 5" id="KW-0472">Membrane</keyword>
<feature type="transmembrane region" description="Helical" evidence="5">
    <location>
        <begin position="83"/>
        <end position="103"/>
    </location>
</feature>
<reference evidence="7" key="1">
    <citation type="submission" date="2015-12" db="EMBL/GenBank/DDBJ databases">
        <title>De novo transcriptome assembly of four potential Pierce s Disease insect vectors from Arizona vineyards.</title>
        <authorList>
            <person name="Tassone E.E."/>
        </authorList>
    </citation>
    <scope>NUCLEOTIDE SEQUENCE</scope>
</reference>
<dbReference type="PROSITE" id="PS50850">
    <property type="entry name" value="MFS"/>
    <property type="match status" value="1"/>
</dbReference>
<dbReference type="SUPFAM" id="SSF103473">
    <property type="entry name" value="MFS general substrate transporter"/>
    <property type="match status" value="1"/>
</dbReference>
<dbReference type="GO" id="GO:0022857">
    <property type="term" value="F:transmembrane transporter activity"/>
    <property type="evidence" value="ECO:0007669"/>
    <property type="project" value="InterPro"/>
</dbReference>
<evidence type="ECO:0000256" key="4">
    <source>
        <dbReference type="ARBA" id="ARBA00023136"/>
    </source>
</evidence>
<dbReference type="PANTHER" id="PTHR48021">
    <property type="match status" value="1"/>
</dbReference>
<accession>A0A1B6CHQ3</accession>
<feature type="transmembrane region" description="Helical" evidence="5">
    <location>
        <begin position="109"/>
        <end position="130"/>
    </location>
</feature>
<gene>
    <name evidence="7" type="ORF">g.3314</name>
</gene>
<protein>
    <recommendedName>
        <fullName evidence="6">Major facilitator superfamily (MFS) profile domain-containing protein</fullName>
    </recommendedName>
</protein>
<evidence type="ECO:0000256" key="3">
    <source>
        <dbReference type="ARBA" id="ARBA00022989"/>
    </source>
</evidence>
<dbReference type="InterPro" id="IPR005829">
    <property type="entry name" value="Sugar_transporter_CS"/>
</dbReference>
<dbReference type="Pfam" id="PF00083">
    <property type="entry name" value="Sugar_tr"/>
    <property type="match status" value="1"/>
</dbReference>
<feature type="transmembrane region" description="Helical" evidence="5">
    <location>
        <begin position="321"/>
        <end position="345"/>
    </location>
</feature>
<feature type="transmembrane region" description="Helical" evidence="5">
    <location>
        <begin position="54"/>
        <end position="76"/>
    </location>
</feature>
<name>A0A1B6CHQ3_9HEMI</name>
<feature type="domain" description="Major facilitator superfamily (MFS) profile" evidence="6">
    <location>
        <begin position="15"/>
        <end position="412"/>
    </location>
</feature>
<evidence type="ECO:0000256" key="5">
    <source>
        <dbReference type="SAM" id="Phobius"/>
    </source>
</evidence>
<dbReference type="AlphaFoldDB" id="A0A1B6CHQ3"/>
<dbReference type="InterPro" id="IPR036259">
    <property type="entry name" value="MFS_trans_sf"/>
</dbReference>
<dbReference type="Gene3D" id="1.20.1250.20">
    <property type="entry name" value="MFS general substrate transporter like domains"/>
    <property type="match status" value="1"/>
</dbReference>
<dbReference type="InterPro" id="IPR020846">
    <property type="entry name" value="MFS_dom"/>
</dbReference>
<dbReference type="PANTHER" id="PTHR48021:SF1">
    <property type="entry name" value="GH07001P-RELATED"/>
    <property type="match status" value="1"/>
</dbReference>
<proteinExistence type="predicted"/>
<feature type="transmembrane region" description="Helical" evidence="5">
    <location>
        <begin position="289"/>
        <end position="309"/>
    </location>
</feature>
<comment type="subcellular location">
    <subcellularLocation>
        <location evidence="1">Membrane</location>
        <topology evidence="1">Multi-pass membrane protein</topology>
    </subcellularLocation>
</comment>